<dbReference type="AlphaFoldDB" id="A0AAQ3P073"/>
<accession>A0AAQ3P073</accession>
<organism evidence="1 2">
    <name type="scientific">Vigna mungo</name>
    <name type="common">Black gram</name>
    <name type="synonym">Phaseolus mungo</name>
    <dbReference type="NCBI Taxonomy" id="3915"/>
    <lineage>
        <taxon>Eukaryota</taxon>
        <taxon>Viridiplantae</taxon>
        <taxon>Streptophyta</taxon>
        <taxon>Embryophyta</taxon>
        <taxon>Tracheophyta</taxon>
        <taxon>Spermatophyta</taxon>
        <taxon>Magnoliopsida</taxon>
        <taxon>eudicotyledons</taxon>
        <taxon>Gunneridae</taxon>
        <taxon>Pentapetalae</taxon>
        <taxon>rosids</taxon>
        <taxon>fabids</taxon>
        <taxon>Fabales</taxon>
        <taxon>Fabaceae</taxon>
        <taxon>Papilionoideae</taxon>
        <taxon>50 kb inversion clade</taxon>
        <taxon>NPAAA clade</taxon>
        <taxon>indigoferoid/millettioid clade</taxon>
        <taxon>Phaseoleae</taxon>
        <taxon>Vigna</taxon>
    </lineage>
</organism>
<sequence>MKRKYKDPVVKRSFTKIKASTVRAAVITTMQGEASHVARQIRAILVFLKKLLPLNMLCRWWWNCHMIRNIAILFWPWWWNHNRRRSSVGFTGWQDHNRWRSSFSISKLWLY</sequence>
<reference evidence="1 2" key="1">
    <citation type="journal article" date="2023" name="Life. Sci Alliance">
        <title>Evolutionary insights into 3D genome organization and epigenetic landscape of Vigna mungo.</title>
        <authorList>
            <person name="Junaid A."/>
            <person name="Singh B."/>
            <person name="Bhatia S."/>
        </authorList>
    </citation>
    <scope>NUCLEOTIDE SEQUENCE [LARGE SCALE GENOMIC DNA]</scope>
    <source>
        <strain evidence="1">Urdbean</strain>
    </source>
</reference>
<name>A0AAQ3P073_VIGMU</name>
<dbReference type="EMBL" id="CP144699">
    <property type="protein sequence ID" value="WVZ19319.1"/>
    <property type="molecule type" value="Genomic_DNA"/>
</dbReference>
<keyword evidence="2" id="KW-1185">Reference proteome</keyword>
<evidence type="ECO:0000313" key="2">
    <source>
        <dbReference type="Proteomes" id="UP001374535"/>
    </source>
</evidence>
<dbReference type="Proteomes" id="UP001374535">
    <property type="component" value="Chromosome 2"/>
</dbReference>
<gene>
    <name evidence="1" type="ORF">V8G54_006641</name>
</gene>
<proteinExistence type="predicted"/>
<protein>
    <submittedName>
        <fullName evidence="1">Uncharacterized protein</fullName>
    </submittedName>
</protein>
<evidence type="ECO:0000313" key="1">
    <source>
        <dbReference type="EMBL" id="WVZ19319.1"/>
    </source>
</evidence>